<dbReference type="AlphaFoldDB" id="A0A0H5R927"/>
<sequence>MIRRHDLTDTLSSKVERGTSPLSGLMKLTYPNPVFAHQMRPSTDVALGHISFSYEMEIALNLYPFVSTIVTSFAHQIWHRQWQFDLHCLGFARQSTFYGSATCRFRDTTPRTSQIQLAPAFGLVGQFTAPSVRMPSILAGRTQGRVLIAEI</sequence>
<protein>
    <submittedName>
        <fullName evidence="1">Uncharacterized protein</fullName>
    </submittedName>
</protein>
<feature type="non-terminal residue" evidence="1">
    <location>
        <position position="151"/>
    </location>
</feature>
<dbReference type="EMBL" id="HACM01010186">
    <property type="protein sequence ID" value="CRZ10628.1"/>
    <property type="molecule type" value="Transcribed_RNA"/>
</dbReference>
<proteinExistence type="predicted"/>
<name>A0A0H5R927_9EUKA</name>
<evidence type="ECO:0000313" key="1">
    <source>
        <dbReference type="EMBL" id="CRZ10628.1"/>
    </source>
</evidence>
<accession>A0A0H5R927</accession>
<reference evidence="1" key="1">
    <citation type="submission" date="2015-04" db="EMBL/GenBank/DDBJ databases">
        <title>The genome sequence of the plant pathogenic Rhizarian Plasmodiophora brassicae reveals insights in its biotrophic life cycle and the origin of chitin synthesis.</title>
        <authorList>
            <person name="Schwelm A."/>
            <person name="Fogelqvist J."/>
            <person name="Knaust A."/>
            <person name="Julke S."/>
            <person name="Lilja T."/>
            <person name="Dhandapani V."/>
            <person name="Bonilla-Rosso G."/>
            <person name="Karlsson M."/>
            <person name="Shevchenko A."/>
            <person name="Choi S.R."/>
            <person name="Kim H.G."/>
            <person name="Park J.Y."/>
            <person name="Lim Y.P."/>
            <person name="Ludwig-Muller J."/>
            <person name="Dixelius C."/>
        </authorList>
    </citation>
    <scope>NUCLEOTIDE SEQUENCE</scope>
    <source>
        <tissue evidence="1">Potato root galls</tissue>
    </source>
</reference>
<organism evidence="1">
    <name type="scientific">Spongospora subterranea</name>
    <dbReference type="NCBI Taxonomy" id="70186"/>
    <lineage>
        <taxon>Eukaryota</taxon>
        <taxon>Sar</taxon>
        <taxon>Rhizaria</taxon>
        <taxon>Endomyxa</taxon>
        <taxon>Phytomyxea</taxon>
        <taxon>Plasmodiophorida</taxon>
        <taxon>Plasmodiophoridae</taxon>
        <taxon>Spongospora</taxon>
    </lineage>
</organism>